<reference evidence="9 10" key="1">
    <citation type="journal article" date="2014" name="Nat. Genet.">
        <title>Whole-genome sequence of a flatfish provides insights into ZW sex chromosome evolution and adaptation to a benthic lifestyle.</title>
        <authorList>
            <person name="Chen S."/>
            <person name="Zhang G."/>
            <person name="Shao C."/>
            <person name="Huang Q."/>
            <person name="Liu G."/>
            <person name="Zhang P."/>
            <person name="Song W."/>
            <person name="An N."/>
            <person name="Chalopin D."/>
            <person name="Volff J.N."/>
            <person name="Hong Y."/>
            <person name="Li Q."/>
            <person name="Sha Z."/>
            <person name="Zhou H."/>
            <person name="Xie M."/>
            <person name="Yu Q."/>
            <person name="Liu Y."/>
            <person name="Xiang H."/>
            <person name="Wang N."/>
            <person name="Wu K."/>
            <person name="Yang C."/>
            <person name="Zhou Q."/>
            <person name="Liao X."/>
            <person name="Yang L."/>
            <person name="Hu Q."/>
            <person name="Zhang J."/>
            <person name="Meng L."/>
            <person name="Jin L."/>
            <person name="Tian Y."/>
            <person name="Lian J."/>
            <person name="Yang J."/>
            <person name="Miao G."/>
            <person name="Liu S."/>
            <person name="Liang Z."/>
            <person name="Yan F."/>
            <person name="Li Y."/>
            <person name="Sun B."/>
            <person name="Zhang H."/>
            <person name="Zhang J."/>
            <person name="Zhu Y."/>
            <person name="Du M."/>
            <person name="Zhao Y."/>
            <person name="Schartl M."/>
            <person name="Tang Q."/>
            <person name="Wang J."/>
        </authorList>
    </citation>
    <scope>NUCLEOTIDE SEQUENCE</scope>
</reference>
<dbReference type="OMA" id="VAHYVFL"/>
<dbReference type="InterPro" id="IPR001254">
    <property type="entry name" value="Trypsin_dom"/>
</dbReference>
<evidence type="ECO:0000259" key="8">
    <source>
        <dbReference type="PROSITE" id="PS50240"/>
    </source>
</evidence>
<feature type="domain" description="Peptidase S1" evidence="8">
    <location>
        <begin position="40"/>
        <end position="272"/>
    </location>
</feature>
<keyword evidence="2" id="KW-0732">Signal</keyword>
<dbReference type="GeneTree" id="ENSGT00940000163009"/>
<keyword evidence="10" id="KW-1185">Reference proteome</keyword>
<keyword evidence="4 7" id="KW-0720">Serine protease</keyword>
<reference evidence="9" key="3">
    <citation type="submission" date="2025-09" db="UniProtKB">
        <authorList>
            <consortium name="Ensembl"/>
        </authorList>
    </citation>
    <scope>IDENTIFICATION</scope>
</reference>
<dbReference type="InterPro" id="IPR043504">
    <property type="entry name" value="Peptidase_S1_PA_chymotrypsin"/>
</dbReference>
<dbReference type="PROSITE" id="PS00134">
    <property type="entry name" value="TRYPSIN_HIS"/>
    <property type="match status" value="1"/>
</dbReference>
<evidence type="ECO:0000256" key="6">
    <source>
        <dbReference type="ARBA" id="ARBA00023180"/>
    </source>
</evidence>
<proteinExistence type="predicted"/>
<dbReference type="PROSITE" id="PS50240">
    <property type="entry name" value="TRYPSIN_DOM"/>
    <property type="match status" value="1"/>
</dbReference>
<protein>
    <submittedName>
        <fullName evidence="9">Zgc:100868</fullName>
    </submittedName>
</protein>
<evidence type="ECO:0000256" key="7">
    <source>
        <dbReference type="RuleBase" id="RU363034"/>
    </source>
</evidence>
<reference evidence="9" key="2">
    <citation type="submission" date="2025-08" db="UniProtKB">
        <authorList>
            <consortium name="Ensembl"/>
        </authorList>
    </citation>
    <scope>IDENTIFICATION</scope>
</reference>
<dbReference type="Gene3D" id="2.40.10.10">
    <property type="entry name" value="Trypsin-like serine proteases"/>
    <property type="match status" value="1"/>
</dbReference>
<evidence type="ECO:0000256" key="1">
    <source>
        <dbReference type="ARBA" id="ARBA00022670"/>
    </source>
</evidence>
<evidence type="ECO:0000256" key="3">
    <source>
        <dbReference type="ARBA" id="ARBA00022801"/>
    </source>
</evidence>
<keyword evidence="6" id="KW-0325">Glycoprotein</keyword>
<name>A0A3P8VS55_CYNSE</name>
<keyword evidence="3 7" id="KW-0378">Hydrolase</keyword>
<organism evidence="9 10">
    <name type="scientific">Cynoglossus semilaevis</name>
    <name type="common">Tongue sole</name>
    <dbReference type="NCBI Taxonomy" id="244447"/>
    <lineage>
        <taxon>Eukaryota</taxon>
        <taxon>Metazoa</taxon>
        <taxon>Chordata</taxon>
        <taxon>Craniata</taxon>
        <taxon>Vertebrata</taxon>
        <taxon>Euteleostomi</taxon>
        <taxon>Actinopterygii</taxon>
        <taxon>Neopterygii</taxon>
        <taxon>Teleostei</taxon>
        <taxon>Neoteleostei</taxon>
        <taxon>Acanthomorphata</taxon>
        <taxon>Carangaria</taxon>
        <taxon>Pleuronectiformes</taxon>
        <taxon>Pleuronectoidei</taxon>
        <taxon>Cynoglossidae</taxon>
        <taxon>Cynoglossinae</taxon>
        <taxon>Cynoglossus</taxon>
    </lineage>
</organism>
<dbReference type="PRINTS" id="PR00722">
    <property type="entry name" value="CHYMOTRYPSIN"/>
</dbReference>
<evidence type="ECO:0000256" key="2">
    <source>
        <dbReference type="ARBA" id="ARBA00022729"/>
    </source>
</evidence>
<evidence type="ECO:0000313" key="9">
    <source>
        <dbReference type="Ensembl" id="ENSCSEP00000015290.1"/>
    </source>
</evidence>
<dbReference type="PANTHER" id="PTHR24253">
    <property type="entry name" value="TRANSMEMBRANE PROTEASE SERINE"/>
    <property type="match status" value="1"/>
</dbReference>
<dbReference type="AlphaFoldDB" id="A0A3P8VS55"/>
<dbReference type="PANTHER" id="PTHR24253:SF144">
    <property type="entry name" value="CHYMOTRYPSIN-LIKE PROTEASE CTRL-1-RELATED"/>
    <property type="match status" value="1"/>
</dbReference>
<dbReference type="GO" id="GO:0006508">
    <property type="term" value="P:proteolysis"/>
    <property type="evidence" value="ECO:0007669"/>
    <property type="project" value="UniProtKB-KW"/>
</dbReference>
<dbReference type="FunFam" id="2.40.10.10:FF:000057">
    <property type="entry name" value="Zgc:100868"/>
    <property type="match status" value="1"/>
</dbReference>
<dbReference type="STRING" id="244447.ENSCSEP00000015290"/>
<evidence type="ECO:0000256" key="5">
    <source>
        <dbReference type="ARBA" id="ARBA00023157"/>
    </source>
</evidence>
<evidence type="ECO:0000256" key="4">
    <source>
        <dbReference type="ARBA" id="ARBA00022825"/>
    </source>
</evidence>
<dbReference type="InterPro" id="IPR033116">
    <property type="entry name" value="TRYPSIN_SER"/>
</dbReference>
<keyword evidence="1 7" id="KW-0645">Protease</keyword>
<dbReference type="Proteomes" id="UP000265120">
    <property type="component" value="Chromosome 17"/>
</dbReference>
<dbReference type="CDD" id="cd00190">
    <property type="entry name" value="Tryp_SPc"/>
    <property type="match status" value="1"/>
</dbReference>
<dbReference type="SUPFAM" id="SSF50494">
    <property type="entry name" value="Trypsin-like serine proteases"/>
    <property type="match status" value="1"/>
</dbReference>
<dbReference type="InterPro" id="IPR001314">
    <property type="entry name" value="Peptidase_S1A"/>
</dbReference>
<keyword evidence="5" id="KW-1015">Disulfide bond</keyword>
<dbReference type="PROSITE" id="PS00135">
    <property type="entry name" value="TRYPSIN_SER"/>
    <property type="match status" value="1"/>
</dbReference>
<accession>A0A3P8VS55</accession>
<dbReference type="InParanoid" id="A0A3P8VS55"/>
<dbReference type="InterPro" id="IPR009003">
    <property type="entry name" value="Peptidase_S1_PA"/>
</dbReference>
<evidence type="ECO:0000313" key="10">
    <source>
        <dbReference type="Proteomes" id="UP000265120"/>
    </source>
</evidence>
<dbReference type="Ensembl" id="ENSCSET00000015477.1">
    <property type="protein sequence ID" value="ENSCSEP00000015290.1"/>
    <property type="gene ID" value="ENSCSEG00000009824.1"/>
</dbReference>
<dbReference type="SMART" id="SM00020">
    <property type="entry name" value="Tryp_SPc"/>
    <property type="match status" value="1"/>
</dbReference>
<dbReference type="InterPro" id="IPR018114">
    <property type="entry name" value="TRYPSIN_HIS"/>
</dbReference>
<dbReference type="GO" id="GO:0004252">
    <property type="term" value="F:serine-type endopeptidase activity"/>
    <property type="evidence" value="ECO:0007669"/>
    <property type="project" value="InterPro"/>
</dbReference>
<sequence>MSLSSAAWAVSTLLVLLSQGKNLLFLFLSVCGKAALNTRIVGGAPAPEGSWPWQASLTQGSHFCGGSLINNQWVLTAAHCVRSADPDGIVVFLGRQSQEGSNPNEVSRTVTQIFNHPDYSTTTQDNDISLLKLSSPVSFTNYILPVCLAGSKSAFHNGTDTWVTGWGTIGSGQPLPSPKNLMEVEVPVVGNRQCRCDKGVETITDNMICAGLRAGGKDSCQGDSGGPLVSKQGGRWVLAGVVSFGEGCARPNSPGVYARVSRYEDWIKSHVNVNEPGFFTFTSSGTDGDLSVTCPGLPSPPTVPPTTPKRE</sequence>
<dbReference type="Pfam" id="PF00089">
    <property type="entry name" value="Trypsin"/>
    <property type="match status" value="1"/>
</dbReference>